<keyword evidence="2" id="KW-1185">Reference proteome</keyword>
<dbReference type="Proteomes" id="UP000789901">
    <property type="component" value="Unassembled WGS sequence"/>
</dbReference>
<evidence type="ECO:0000313" key="1">
    <source>
        <dbReference type="EMBL" id="CAG8851613.1"/>
    </source>
</evidence>
<proteinExistence type="predicted"/>
<organism evidence="1 2">
    <name type="scientific">Gigaspora margarita</name>
    <dbReference type="NCBI Taxonomy" id="4874"/>
    <lineage>
        <taxon>Eukaryota</taxon>
        <taxon>Fungi</taxon>
        <taxon>Fungi incertae sedis</taxon>
        <taxon>Mucoromycota</taxon>
        <taxon>Glomeromycotina</taxon>
        <taxon>Glomeromycetes</taxon>
        <taxon>Diversisporales</taxon>
        <taxon>Gigasporaceae</taxon>
        <taxon>Gigaspora</taxon>
    </lineage>
</organism>
<accession>A0ABN7XA38</accession>
<protein>
    <submittedName>
        <fullName evidence="1">29756_t:CDS:1</fullName>
    </submittedName>
</protein>
<reference evidence="1 2" key="1">
    <citation type="submission" date="2021-06" db="EMBL/GenBank/DDBJ databases">
        <authorList>
            <person name="Kallberg Y."/>
            <person name="Tangrot J."/>
            <person name="Rosling A."/>
        </authorList>
    </citation>
    <scope>NUCLEOTIDE SEQUENCE [LARGE SCALE GENOMIC DNA]</scope>
    <source>
        <strain evidence="1 2">120-4 pot B 10/14</strain>
    </source>
</reference>
<name>A0ABN7XA38_GIGMA</name>
<sequence length="49" mass="5813">YGKVLRAKLLEVAYKHPGHYCIAKHFLCSSWEMVDLNFIKRTNVENEFL</sequence>
<evidence type="ECO:0000313" key="2">
    <source>
        <dbReference type="Proteomes" id="UP000789901"/>
    </source>
</evidence>
<comment type="caution">
    <text evidence="1">The sequence shown here is derived from an EMBL/GenBank/DDBJ whole genome shotgun (WGS) entry which is preliminary data.</text>
</comment>
<dbReference type="EMBL" id="CAJVQB010106997">
    <property type="protein sequence ID" value="CAG8851613.1"/>
    <property type="molecule type" value="Genomic_DNA"/>
</dbReference>
<feature type="non-terminal residue" evidence="1">
    <location>
        <position position="49"/>
    </location>
</feature>
<gene>
    <name evidence="1" type="ORF">GMARGA_LOCUS40828</name>
</gene>
<feature type="non-terminal residue" evidence="1">
    <location>
        <position position="1"/>
    </location>
</feature>